<keyword evidence="1" id="KW-0472">Membrane</keyword>
<dbReference type="AlphaFoldDB" id="A0A7W8ENK7"/>
<dbReference type="Pfam" id="PF07811">
    <property type="entry name" value="TadE"/>
    <property type="match status" value="1"/>
</dbReference>
<sequence length="199" mass="22641">MTLTGSLRKFCVNIFALSRKFSKDERGISAVEFALLLPVMIFIYAGVADVSRGVDANRKVNRVASVVGDLVSRQISVLPAQLDDIFTIGSTIMFPSVTKPEMRISFLRVERVNNSNKLVVRLDWSRKTPGFIEKGNPKEQQAKRDYLPEKLRQEPMNYIRVETQYTYIPLLSSVLPNIDMEEIYFASPRYSDVIPCPQC</sequence>
<reference evidence="3 4" key="1">
    <citation type="submission" date="2020-08" db="EMBL/GenBank/DDBJ databases">
        <title>Genomic Encyclopedia of Type Strains, Phase IV (KMG-IV): sequencing the most valuable type-strain genomes for metagenomic binning, comparative biology and taxonomic classification.</title>
        <authorList>
            <person name="Goeker M."/>
        </authorList>
    </citation>
    <scope>NUCLEOTIDE SEQUENCE [LARGE SCALE GENOMIC DNA]</scope>
    <source>
        <strain evidence="3 4">DSM 25620</strain>
    </source>
</reference>
<evidence type="ECO:0000259" key="2">
    <source>
        <dbReference type="Pfam" id="PF07811"/>
    </source>
</evidence>
<keyword evidence="4" id="KW-1185">Reference proteome</keyword>
<gene>
    <name evidence="3" type="ORF">HNQ68_000841</name>
</gene>
<name>A0A7W8ENK7_9HYPH</name>
<organism evidence="3 4">
    <name type="scientific">Pseudochrobactrum saccharolyticum</name>
    <dbReference type="NCBI Taxonomy" id="354352"/>
    <lineage>
        <taxon>Bacteria</taxon>
        <taxon>Pseudomonadati</taxon>
        <taxon>Pseudomonadota</taxon>
        <taxon>Alphaproteobacteria</taxon>
        <taxon>Hyphomicrobiales</taxon>
        <taxon>Brucellaceae</taxon>
        <taxon>Pseudochrobactrum</taxon>
    </lineage>
</organism>
<dbReference type="RefSeq" id="WP_170265210.1">
    <property type="nucleotide sequence ID" value="NZ_JACHIL010000001.1"/>
</dbReference>
<accession>A0A7W8ENK7</accession>
<proteinExistence type="predicted"/>
<feature type="domain" description="TadE-like" evidence="2">
    <location>
        <begin position="27"/>
        <end position="65"/>
    </location>
</feature>
<dbReference type="EMBL" id="JACHIL010000001">
    <property type="protein sequence ID" value="MBB5090329.1"/>
    <property type="molecule type" value="Genomic_DNA"/>
</dbReference>
<evidence type="ECO:0000313" key="3">
    <source>
        <dbReference type="EMBL" id="MBB5090329.1"/>
    </source>
</evidence>
<evidence type="ECO:0000313" key="4">
    <source>
        <dbReference type="Proteomes" id="UP000531231"/>
    </source>
</evidence>
<evidence type="ECO:0000256" key="1">
    <source>
        <dbReference type="SAM" id="Phobius"/>
    </source>
</evidence>
<dbReference type="InterPro" id="IPR012495">
    <property type="entry name" value="TadE-like_dom"/>
</dbReference>
<keyword evidence="1" id="KW-0812">Transmembrane</keyword>
<comment type="caution">
    <text evidence="3">The sequence shown here is derived from an EMBL/GenBank/DDBJ whole genome shotgun (WGS) entry which is preliminary data.</text>
</comment>
<protein>
    <submittedName>
        <fullName evidence="3">Flp pilus assembly protein TadG</fullName>
    </submittedName>
</protein>
<feature type="transmembrane region" description="Helical" evidence="1">
    <location>
        <begin position="27"/>
        <end position="47"/>
    </location>
</feature>
<dbReference type="Proteomes" id="UP000531231">
    <property type="component" value="Unassembled WGS sequence"/>
</dbReference>
<keyword evidence="1" id="KW-1133">Transmembrane helix</keyword>